<feature type="transmembrane region" description="Helical" evidence="1">
    <location>
        <begin position="121"/>
        <end position="143"/>
    </location>
</feature>
<name>A0A1I7BFB6_9BACT</name>
<dbReference type="RefSeq" id="WP_091693111.1">
    <property type="nucleotide sequence ID" value="NZ_FPBF01000003.1"/>
</dbReference>
<organism evidence="2 3">
    <name type="scientific">Algoriphagus locisalis</name>
    <dbReference type="NCBI Taxonomy" id="305507"/>
    <lineage>
        <taxon>Bacteria</taxon>
        <taxon>Pseudomonadati</taxon>
        <taxon>Bacteroidota</taxon>
        <taxon>Cytophagia</taxon>
        <taxon>Cytophagales</taxon>
        <taxon>Cyclobacteriaceae</taxon>
        <taxon>Algoriphagus</taxon>
    </lineage>
</organism>
<reference evidence="3" key="1">
    <citation type="submission" date="2016-10" db="EMBL/GenBank/DDBJ databases">
        <authorList>
            <person name="Varghese N."/>
            <person name="Submissions S."/>
        </authorList>
    </citation>
    <scope>NUCLEOTIDE SEQUENCE [LARGE SCALE GENOMIC DNA]</scope>
    <source>
        <strain evidence="3">DSM 23445</strain>
    </source>
</reference>
<evidence type="ECO:0000256" key="1">
    <source>
        <dbReference type="SAM" id="Phobius"/>
    </source>
</evidence>
<accession>A0A1I7BFB6</accession>
<proteinExistence type="predicted"/>
<evidence type="ECO:0008006" key="4">
    <source>
        <dbReference type="Google" id="ProtNLM"/>
    </source>
</evidence>
<feature type="transmembrane region" description="Helical" evidence="1">
    <location>
        <begin position="47"/>
        <end position="69"/>
    </location>
</feature>
<keyword evidence="1" id="KW-1133">Transmembrane helix</keyword>
<dbReference type="STRING" id="305507.SAMN04489724_2368"/>
<evidence type="ECO:0000313" key="2">
    <source>
        <dbReference type="EMBL" id="SFT85812.1"/>
    </source>
</evidence>
<evidence type="ECO:0000313" key="3">
    <source>
        <dbReference type="Proteomes" id="UP000199673"/>
    </source>
</evidence>
<sequence length="153" mass="17382">MRQTISTIAILGIAAFAGNMLNIGLSHAIYWQSLEPKEFMKFFAIDFPLLLAPTAVTLLPAWLGSLFVFLKSDKKSESRKYWRIVFWGLTVTIIQTSIYHLPMNLDFMALKYDAITATSKLNGWIISHWIRIGISIISGIYAIKGFQKSTYNQ</sequence>
<dbReference type="EMBL" id="FPBF01000003">
    <property type="protein sequence ID" value="SFT85812.1"/>
    <property type="molecule type" value="Genomic_DNA"/>
</dbReference>
<keyword evidence="1" id="KW-0812">Transmembrane</keyword>
<dbReference type="AlphaFoldDB" id="A0A1I7BFB6"/>
<dbReference type="Proteomes" id="UP000199673">
    <property type="component" value="Unassembled WGS sequence"/>
</dbReference>
<protein>
    <recommendedName>
        <fullName evidence="4">DUF1772 domain-containing protein</fullName>
    </recommendedName>
</protein>
<gene>
    <name evidence="2" type="ORF">SAMN04489724_2368</name>
</gene>
<keyword evidence="1" id="KW-0472">Membrane</keyword>
<dbReference type="OrthoDB" id="7839936at2"/>
<keyword evidence="3" id="KW-1185">Reference proteome</keyword>
<feature type="transmembrane region" description="Helical" evidence="1">
    <location>
        <begin position="81"/>
        <end position="101"/>
    </location>
</feature>